<dbReference type="PANTHER" id="PTHR36408">
    <property type="entry name" value="TRANSMEMBRANE PROTEIN"/>
    <property type="match status" value="1"/>
</dbReference>
<dbReference type="EMBL" id="EF087737">
    <property type="protein sequence ID" value="ABK26972.1"/>
    <property type="molecule type" value="mRNA"/>
</dbReference>
<evidence type="ECO:0000313" key="2">
    <source>
        <dbReference type="EMBL" id="ABK26972.1"/>
    </source>
</evidence>
<feature type="region of interest" description="Disordered" evidence="1">
    <location>
        <begin position="282"/>
        <end position="379"/>
    </location>
</feature>
<dbReference type="PANTHER" id="PTHR36408:SF1">
    <property type="entry name" value="TRANSMEMBRANE PROTEIN"/>
    <property type="match status" value="1"/>
</dbReference>
<reference evidence="2" key="1">
    <citation type="journal article" date="2008" name="BMC Genomics">
        <title>A conifer genomics resource of 200,000 spruce (Picea spp.) ESTs and 6,464 high-quality, sequence-finished full-length cDNAs for Sitka spruce (Picea sitchensis).</title>
        <authorList>
            <person name="Ralph S.G."/>
            <person name="Chun H.J."/>
            <person name="Kolosova N."/>
            <person name="Cooper D."/>
            <person name="Oddy C."/>
            <person name="Ritland C.E."/>
            <person name="Kirkpatrick R."/>
            <person name="Moore R."/>
            <person name="Barber S."/>
            <person name="Holt R.A."/>
            <person name="Jones S.J."/>
            <person name="Marra M.A."/>
            <person name="Douglas C.J."/>
            <person name="Ritland K."/>
            <person name="Bohlmann J."/>
        </authorList>
    </citation>
    <scope>NUCLEOTIDE SEQUENCE</scope>
    <source>
        <tissue evidence="2">Green portion of the leader tissue</tissue>
    </source>
</reference>
<dbReference type="GO" id="GO:0009941">
    <property type="term" value="C:chloroplast envelope"/>
    <property type="evidence" value="ECO:0007669"/>
    <property type="project" value="TreeGrafter"/>
</dbReference>
<name>A9P261_PICSI</name>
<feature type="compositionally biased region" description="Basic and acidic residues" evidence="1">
    <location>
        <begin position="312"/>
        <end position="326"/>
    </location>
</feature>
<sequence>MGMATDFPFVGLASQLSQGFCINSLLHSETWRPNINPKLVGFTKITQSCHSTGTRCLKWRQRATNRGFDGGREVESGNTIDVDRLLAIAEVACIAPSLVLSVGFAVQSVIHKSQNVNWVSSTATVIKFANVYCTWQILPLLGALIISAIIRTRQWERLTAVGPKDHANSEGSEFSLIHRIKKLEEDVGSSVTIIRVLSRQLEKLGVRFRVTRQTLRDPINETAALAQKTSEAIRVLELQEDVLEKELRGIQHVLLAMQEQQQKQLELILALGKAGRLHKGAAYSVESTKKPHNSGVSSRKEVSKTRNQKVYPKRENGRIPDVHYDNGEGEGNLSRILEAQGTAQDNCSRSDYAVSNNQEKDDDLESRRKEKGAGEGSRP</sequence>
<dbReference type="AlphaFoldDB" id="A9P261"/>
<feature type="compositionally biased region" description="Polar residues" evidence="1">
    <location>
        <begin position="341"/>
        <end position="357"/>
    </location>
</feature>
<protein>
    <submittedName>
        <fullName evidence="2">Uncharacterized protein</fullName>
    </submittedName>
</protein>
<dbReference type="OMA" id="IKFANVY"/>
<evidence type="ECO:0000256" key="1">
    <source>
        <dbReference type="SAM" id="MobiDB-lite"/>
    </source>
</evidence>
<organism evidence="2">
    <name type="scientific">Picea sitchensis</name>
    <name type="common">Sitka spruce</name>
    <name type="synonym">Pinus sitchensis</name>
    <dbReference type="NCBI Taxonomy" id="3332"/>
    <lineage>
        <taxon>Eukaryota</taxon>
        <taxon>Viridiplantae</taxon>
        <taxon>Streptophyta</taxon>
        <taxon>Embryophyta</taxon>
        <taxon>Tracheophyta</taxon>
        <taxon>Spermatophyta</taxon>
        <taxon>Pinopsida</taxon>
        <taxon>Pinidae</taxon>
        <taxon>Conifers I</taxon>
        <taxon>Pinales</taxon>
        <taxon>Pinaceae</taxon>
        <taxon>Picea</taxon>
    </lineage>
</organism>
<proteinExistence type="evidence at transcript level"/>
<feature type="compositionally biased region" description="Basic and acidic residues" evidence="1">
    <location>
        <begin position="365"/>
        <end position="379"/>
    </location>
</feature>
<accession>A9P261</accession>